<organism evidence="2 3">
    <name type="scientific">Suillus subaureus</name>
    <dbReference type="NCBI Taxonomy" id="48587"/>
    <lineage>
        <taxon>Eukaryota</taxon>
        <taxon>Fungi</taxon>
        <taxon>Dikarya</taxon>
        <taxon>Basidiomycota</taxon>
        <taxon>Agaricomycotina</taxon>
        <taxon>Agaricomycetes</taxon>
        <taxon>Agaricomycetidae</taxon>
        <taxon>Boletales</taxon>
        <taxon>Suillineae</taxon>
        <taxon>Suillaceae</taxon>
        <taxon>Suillus</taxon>
    </lineage>
</organism>
<comment type="caution">
    <text evidence="2">The sequence shown here is derived from an EMBL/GenBank/DDBJ whole genome shotgun (WGS) entry which is preliminary data.</text>
</comment>
<evidence type="ECO:0000313" key="2">
    <source>
        <dbReference type="EMBL" id="KAG1820503.1"/>
    </source>
</evidence>
<dbReference type="AlphaFoldDB" id="A0A9P7JG91"/>
<dbReference type="OrthoDB" id="10262526at2759"/>
<dbReference type="Pfam" id="PF05063">
    <property type="entry name" value="MT-A70"/>
    <property type="match status" value="1"/>
</dbReference>
<comment type="similarity">
    <text evidence="1">Belongs to the MT-A70-like family.</text>
</comment>
<dbReference type="RefSeq" id="XP_041195774.1">
    <property type="nucleotide sequence ID" value="XM_041335107.1"/>
</dbReference>
<accession>A0A9P7JG91</accession>
<sequence>MSLPYGTVTDDEIRVMPIPTTPGRRTALFWVTGRATEVGRECLRVRGYTRVFGLRLIRH</sequence>
<dbReference type="Proteomes" id="UP000807769">
    <property type="component" value="Unassembled WGS sequence"/>
</dbReference>
<dbReference type="InterPro" id="IPR007757">
    <property type="entry name" value="MT-A70-like"/>
</dbReference>
<dbReference type="EMBL" id="JABBWG010000008">
    <property type="protein sequence ID" value="KAG1820503.1"/>
    <property type="molecule type" value="Genomic_DNA"/>
</dbReference>
<proteinExistence type="inferred from homology"/>
<dbReference type="PROSITE" id="PS51143">
    <property type="entry name" value="MT_A70"/>
    <property type="match status" value="1"/>
</dbReference>
<name>A0A9P7JG91_9AGAM</name>
<gene>
    <name evidence="2" type="ORF">BJ212DRAFT_1340461</name>
</gene>
<protein>
    <submittedName>
        <fullName evidence="2">Uncharacterized protein</fullName>
    </submittedName>
</protein>
<keyword evidence="3" id="KW-1185">Reference proteome</keyword>
<dbReference type="GeneID" id="64629124"/>
<evidence type="ECO:0000313" key="3">
    <source>
        <dbReference type="Proteomes" id="UP000807769"/>
    </source>
</evidence>
<evidence type="ECO:0000256" key="1">
    <source>
        <dbReference type="PROSITE-ProRule" id="PRU00489"/>
    </source>
</evidence>
<reference evidence="2" key="1">
    <citation type="journal article" date="2020" name="New Phytol.">
        <title>Comparative genomics reveals dynamic genome evolution in host specialist ectomycorrhizal fungi.</title>
        <authorList>
            <person name="Lofgren L.A."/>
            <person name="Nguyen N.H."/>
            <person name="Vilgalys R."/>
            <person name="Ruytinx J."/>
            <person name="Liao H.L."/>
            <person name="Branco S."/>
            <person name="Kuo A."/>
            <person name="LaButti K."/>
            <person name="Lipzen A."/>
            <person name="Andreopoulos W."/>
            <person name="Pangilinan J."/>
            <person name="Riley R."/>
            <person name="Hundley H."/>
            <person name="Na H."/>
            <person name="Barry K."/>
            <person name="Grigoriev I.V."/>
            <person name="Stajich J.E."/>
            <person name="Kennedy P.G."/>
        </authorList>
    </citation>
    <scope>NUCLEOTIDE SEQUENCE</scope>
    <source>
        <strain evidence="2">MN1</strain>
    </source>
</reference>